<keyword evidence="11" id="KW-0175">Coiled coil</keyword>
<dbReference type="InterPro" id="IPR035909">
    <property type="entry name" value="CheB_C"/>
</dbReference>
<dbReference type="SUPFAM" id="SSF53335">
    <property type="entry name" value="S-adenosyl-L-methionine-dependent methyltransferases"/>
    <property type="match status" value="1"/>
</dbReference>
<protein>
    <recommendedName>
        <fullName evidence="2">histidine kinase</fullName>
        <ecNumber evidence="2">2.7.13.3</ecNumber>
    </recommendedName>
</protein>
<dbReference type="InterPro" id="IPR022641">
    <property type="entry name" value="CheR_N"/>
</dbReference>
<dbReference type="Pfam" id="PF13596">
    <property type="entry name" value="PAS_10"/>
    <property type="match status" value="1"/>
</dbReference>
<accession>A0ABV7KU85</accession>
<keyword evidence="9" id="KW-0067">ATP-binding</keyword>
<feature type="domain" description="CheR-type methyltransferase" evidence="15">
    <location>
        <begin position="225"/>
        <end position="473"/>
    </location>
</feature>
<dbReference type="InterPro" id="IPR036890">
    <property type="entry name" value="HATPase_C_sf"/>
</dbReference>
<dbReference type="PROSITE" id="PS50113">
    <property type="entry name" value="PAC"/>
    <property type="match status" value="1"/>
</dbReference>
<dbReference type="PROSITE" id="PS50123">
    <property type="entry name" value="CHER"/>
    <property type="match status" value="1"/>
</dbReference>
<reference evidence="17" key="1">
    <citation type="journal article" date="2019" name="Int. J. Syst. Evol. Microbiol.">
        <title>The Global Catalogue of Microorganisms (GCM) 10K type strain sequencing project: providing services to taxonomists for standard genome sequencing and annotation.</title>
        <authorList>
            <consortium name="The Broad Institute Genomics Platform"/>
            <consortium name="The Broad Institute Genome Sequencing Center for Infectious Disease"/>
            <person name="Wu L."/>
            <person name="Ma J."/>
        </authorList>
    </citation>
    <scope>NUCLEOTIDE SEQUENCE [LARGE SCALE GENOMIC DNA]</scope>
    <source>
        <strain evidence="17">KCTC 42964</strain>
    </source>
</reference>
<evidence type="ECO:0000259" key="13">
    <source>
        <dbReference type="PROSITE" id="PS50113"/>
    </source>
</evidence>
<keyword evidence="10" id="KW-0145">Chemotaxis</keyword>
<dbReference type="PANTHER" id="PTHR24422:SF27">
    <property type="entry name" value="PROTEIN-GLUTAMATE O-METHYLTRANSFERASE"/>
    <property type="match status" value="1"/>
</dbReference>
<feature type="domain" description="PAC" evidence="13">
    <location>
        <begin position="807"/>
        <end position="860"/>
    </location>
</feature>
<dbReference type="Pfam" id="PF07536">
    <property type="entry name" value="HWE_HK"/>
    <property type="match status" value="1"/>
</dbReference>
<dbReference type="SMART" id="SM00065">
    <property type="entry name" value="GAF"/>
    <property type="match status" value="1"/>
</dbReference>
<dbReference type="CDD" id="cd16434">
    <property type="entry name" value="CheB-CheR_fusion"/>
    <property type="match status" value="1"/>
</dbReference>
<dbReference type="SMART" id="SM00911">
    <property type="entry name" value="HWE_HK"/>
    <property type="match status" value="1"/>
</dbReference>
<evidence type="ECO:0000256" key="6">
    <source>
        <dbReference type="ARBA" id="ARBA00022679"/>
    </source>
</evidence>
<evidence type="ECO:0000256" key="11">
    <source>
        <dbReference type="SAM" id="Coils"/>
    </source>
</evidence>
<proteinExistence type="predicted"/>
<evidence type="ECO:0000256" key="12">
    <source>
        <dbReference type="SAM" id="MobiDB-lite"/>
    </source>
</evidence>
<evidence type="ECO:0000256" key="4">
    <source>
        <dbReference type="ARBA" id="ARBA00022630"/>
    </source>
</evidence>
<feature type="compositionally biased region" description="Basic residues" evidence="12">
    <location>
        <begin position="485"/>
        <end position="495"/>
    </location>
</feature>
<evidence type="ECO:0000256" key="8">
    <source>
        <dbReference type="ARBA" id="ARBA00022777"/>
    </source>
</evidence>
<dbReference type="InterPro" id="IPR035965">
    <property type="entry name" value="PAS-like_dom_sf"/>
</dbReference>
<evidence type="ECO:0000313" key="17">
    <source>
        <dbReference type="Proteomes" id="UP001595528"/>
    </source>
</evidence>
<dbReference type="Gene3D" id="3.40.50.150">
    <property type="entry name" value="Vaccinia Virus protein VP39"/>
    <property type="match status" value="1"/>
</dbReference>
<evidence type="ECO:0000256" key="9">
    <source>
        <dbReference type="ARBA" id="ARBA00022840"/>
    </source>
</evidence>
<dbReference type="InterPro" id="IPR013656">
    <property type="entry name" value="PAS_4"/>
</dbReference>
<evidence type="ECO:0000256" key="1">
    <source>
        <dbReference type="ARBA" id="ARBA00000085"/>
    </source>
</evidence>
<evidence type="ECO:0000256" key="5">
    <source>
        <dbReference type="ARBA" id="ARBA00022643"/>
    </source>
</evidence>
<keyword evidence="4" id="KW-0285">Flavoprotein</keyword>
<sequence>MPYDSSTEGPHREPQHSAAPLPVIGIGASAGGLDALKRLLGAIDRPPDAAIVVVQHMDPTHRSMLASLLDRQTGLTVQEAAREQRLRAGTIYIIPPGKYLEVSGGRLVVTEPPEARFQRSPIDHFFRSQAQAGGERAIGIILSGTGSDGVQGLREIKAAGGVALAQEPGDAEFDGMPQAAMESGLVDFVVPVEEMPRRIATILEQAAALNPAQVPDLAEHEPDGFAAILGLVAREVGYDFQDYKPGTLNRRIQRRMALNRAEDLAAYQRVLEENPRELEILTKDLLIGVTRFFRDRDSWEALARHIADPLIERLPVGGTLRAWVPGCATGEEAYTLGMVLLERIDRSGRDLGLQIFATDLNQEAILTARAGRYPAGTAADIPAPRYEPFFEIVEDRLQIAKRLREKIVFAAQNATTDPPFSKLDLITCRNLLIYLDLDAQGRMVETLHFALKEGGYLMLGLSESVDRAKALFEPRLKRHRIYCRKSGSGRRPPRLHRADRASREVAAPEPAAMQEARLPVDRVVRAMLARFAPPAVLVDEEFAFASFHGDLTPYLRFRAGVMTGNIVGMAAEPLQPRLWSALQACRRSGEAAEAVVSAVLQEGQPRTVRILVEPVAGATAGQHYLVYFRDASEAAAPPPDAAQAATGADAGGDALGAGTAEQFMAELEATRRELAEVIERAERSNDALQAANEEVMSANEELQSSNQELETSREELQSLNEELTTINSELEDKVSELEATNDDLANLISSSDIATIFLDTDLCIRRFSDRTRHLMRIVDSDVGRPLADFAMRVDDDRLLDDARTVIERLEPVEAEVQEGEERSYLRRVTPYRTRDDRIDGVVVTYADVTRLRQTARQLQAQASRQVSVAELGELALGSEDLPALLDRAAAEVAAQLGMPFVEVQALDPDGAHLTLVAGAGWARGLVGNTRTPATGRSHAGYALHRPGPLTVTNFRQEKRFRPSPLLRDHDISCGLIIPVGPPGRPWGLLGAYNDADCDFLQEDLTYLQSIANILWLAVSQDEARQARQEEHNALRQLMDGLPMMIGVVGPDLHFELCNSAFETLGWTPPELEGVTVAEAFGPEAFARAEPALLQALNGKAGHVEVALRPPGCAPRTYLVHATPRGGPKGLEGLFLAAVDISDRKRAEEHNQVISAELDHRVKNILALVNTIARMTARRAGSIDEFKAMFEARIDSLARTHMALAEAHWTGASLRSLVDGEFAAYAEPDDGRISIVGPDIRLAMRPTQTLALAFHELTTNAAKYGALSRPEGRLSVKWWIDGDSFTLEWHEDPGTEIAKPESNGFGTRVLQAVVADQLKGKARLSFRKDGLLYRFTCAADTLTATAESRDDTRNAD</sequence>
<dbReference type="Pfam" id="PF01339">
    <property type="entry name" value="CheB_methylest"/>
    <property type="match status" value="1"/>
</dbReference>
<feature type="active site" evidence="10">
    <location>
        <position position="29"/>
    </location>
</feature>
<evidence type="ECO:0000259" key="14">
    <source>
        <dbReference type="PROSITE" id="PS50122"/>
    </source>
</evidence>
<dbReference type="InterPro" id="IPR022642">
    <property type="entry name" value="CheR_C"/>
</dbReference>
<feature type="coiled-coil region" evidence="11">
    <location>
        <begin position="660"/>
        <end position="747"/>
    </location>
</feature>
<evidence type="ECO:0000256" key="10">
    <source>
        <dbReference type="PROSITE-ProRule" id="PRU00050"/>
    </source>
</evidence>
<dbReference type="PRINTS" id="PR00996">
    <property type="entry name" value="CHERMTFRASE"/>
</dbReference>
<dbReference type="InterPro" id="IPR000780">
    <property type="entry name" value="CheR_MeTrfase"/>
</dbReference>
<evidence type="ECO:0000259" key="15">
    <source>
        <dbReference type="PROSITE" id="PS50123"/>
    </source>
</evidence>
<dbReference type="Gene3D" id="3.30.565.10">
    <property type="entry name" value="Histidine kinase-like ATPase, C-terminal domain"/>
    <property type="match status" value="1"/>
</dbReference>
<dbReference type="InterPro" id="IPR011102">
    <property type="entry name" value="Sig_transdc_His_kinase_HWE"/>
</dbReference>
<dbReference type="InterPro" id="IPR000673">
    <property type="entry name" value="Sig_transdc_resp-reg_Me-estase"/>
</dbReference>
<name>A0ABV7KU85_9PROT</name>
<comment type="catalytic activity">
    <reaction evidence="1">
        <text>ATP + protein L-histidine = ADP + protein N-phospho-L-histidine.</text>
        <dbReference type="EC" id="2.7.13.3"/>
    </reaction>
</comment>
<keyword evidence="8" id="KW-0418">Kinase</keyword>
<dbReference type="InterPro" id="IPR029016">
    <property type="entry name" value="GAF-like_dom_sf"/>
</dbReference>
<feature type="active site" evidence="10">
    <location>
        <position position="148"/>
    </location>
</feature>
<dbReference type="Gene3D" id="3.30.450.40">
    <property type="match status" value="1"/>
</dbReference>
<dbReference type="EMBL" id="JBHRTR010000005">
    <property type="protein sequence ID" value="MFC3225852.1"/>
    <property type="molecule type" value="Genomic_DNA"/>
</dbReference>
<dbReference type="CDD" id="cd00130">
    <property type="entry name" value="PAS"/>
    <property type="match status" value="1"/>
</dbReference>
<evidence type="ECO:0000256" key="2">
    <source>
        <dbReference type="ARBA" id="ARBA00012438"/>
    </source>
</evidence>
<dbReference type="SUPFAM" id="SSF52738">
    <property type="entry name" value="Methylesterase CheB, C-terminal domain"/>
    <property type="match status" value="1"/>
</dbReference>
<keyword evidence="10" id="KW-0378">Hydrolase</keyword>
<comment type="caution">
    <text evidence="16">The sequence shown here is derived from an EMBL/GenBank/DDBJ whole genome shotgun (WGS) entry which is preliminary data.</text>
</comment>
<dbReference type="InterPro" id="IPR003018">
    <property type="entry name" value="GAF"/>
</dbReference>
<keyword evidence="3" id="KW-0597">Phosphoprotein</keyword>
<feature type="domain" description="CheB-type methylesterase" evidence="14">
    <location>
        <begin position="20"/>
        <end position="206"/>
    </location>
</feature>
<dbReference type="PANTHER" id="PTHR24422">
    <property type="entry name" value="CHEMOTAXIS PROTEIN METHYLTRANSFERASE"/>
    <property type="match status" value="1"/>
</dbReference>
<dbReference type="Gene3D" id="3.30.450.20">
    <property type="entry name" value="PAS domain"/>
    <property type="match status" value="2"/>
</dbReference>
<dbReference type="NCBIfam" id="TIGR00229">
    <property type="entry name" value="sensory_box"/>
    <property type="match status" value="1"/>
</dbReference>
<dbReference type="Pfam" id="PF08448">
    <property type="entry name" value="PAS_4"/>
    <property type="match status" value="1"/>
</dbReference>
<dbReference type="SMART" id="SM00091">
    <property type="entry name" value="PAS"/>
    <property type="match status" value="2"/>
</dbReference>
<gene>
    <name evidence="16" type="ORF">ACFOGJ_01330</name>
</gene>
<dbReference type="Proteomes" id="UP001595528">
    <property type="component" value="Unassembled WGS sequence"/>
</dbReference>
<evidence type="ECO:0000313" key="16">
    <source>
        <dbReference type="EMBL" id="MFC3225852.1"/>
    </source>
</evidence>
<dbReference type="InterPro" id="IPR029063">
    <property type="entry name" value="SAM-dependent_MTases_sf"/>
</dbReference>
<dbReference type="Pfam" id="PF01739">
    <property type="entry name" value="CheR"/>
    <property type="match status" value="1"/>
</dbReference>
<dbReference type="InterPro" id="IPR000700">
    <property type="entry name" value="PAS-assoc_C"/>
</dbReference>
<evidence type="ECO:0000256" key="7">
    <source>
        <dbReference type="ARBA" id="ARBA00022741"/>
    </source>
</evidence>
<dbReference type="SUPFAM" id="SSF55785">
    <property type="entry name" value="PYP-like sensor domain (PAS domain)"/>
    <property type="match status" value="2"/>
</dbReference>
<feature type="region of interest" description="Disordered" evidence="12">
    <location>
        <begin position="485"/>
        <end position="510"/>
    </location>
</feature>
<dbReference type="Pfam" id="PF03705">
    <property type="entry name" value="CheR_N"/>
    <property type="match status" value="1"/>
</dbReference>
<organism evidence="16 17">
    <name type="scientific">Marinibaculum pumilum</name>
    <dbReference type="NCBI Taxonomy" id="1766165"/>
    <lineage>
        <taxon>Bacteria</taxon>
        <taxon>Pseudomonadati</taxon>
        <taxon>Pseudomonadota</taxon>
        <taxon>Alphaproteobacteria</taxon>
        <taxon>Rhodospirillales</taxon>
        <taxon>Rhodospirillaceae</taxon>
        <taxon>Marinibaculum</taxon>
    </lineage>
</organism>
<dbReference type="EC" id="2.7.13.3" evidence="2"/>
<dbReference type="Gene3D" id="3.40.50.180">
    <property type="entry name" value="Methylesterase CheB, C-terminal domain"/>
    <property type="match status" value="1"/>
</dbReference>
<dbReference type="Pfam" id="PF01590">
    <property type="entry name" value="GAF"/>
    <property type="match status" value="1"/>
</dbReference>
<dbReference type="InterPro" id="IPR000014">
    <property type="entry name" value="PAS"/>
</dbReference>
<keyword evidence="5" id="KW-0288">FMN</keyword>
<keyword evidence="7" id="KW-0547">Nucleotide-binding</keyword>
<keyword evidence="6" id="KW-0808">Transferase</keyword>
<dbReference type="RefSeq" id="WP_379897588.1">
    <property type="nucleotide sequence ID" value="NZ_JBHRTR010000005.1"/>
</dbReference>
<dbReference type="InterPro" id="IPR050903">
    <property type="entry name" value="Bact_Chemotaxis_MeTrfase"/>
</dbReference>
<dbReference type="SUPFAM" id="SSF55781">
    <property type="entry name" value="GAF domain-like"/>
    <property type="match status" value="1"/>
</dbReference>
<dbReference type="SMART" id="SM00138">
    <property type="entry name" value="MeTrc"/>
    <property type="match status" value="1"/>
</dbReference>
<evidence type="ECO:0000256" key="3">
    <source>
        <dbReference type="ARBA" id="ARBA00022553"/>
    </source>
</evidence>
<dbReference type="PROSITE" id="PS50122">
    <property type="entry name" value="CHEB"/>
    <property type="match status" value="1"/>
</dbReference>
<feature type="active site" evidence="10">
    <location>
        <position position="56"/>
    </location>
</feature>
<dbReference type="SUPFAM" id="SSF47757">
    <property type="entry name" value="Chemotaxis receptor methyltransferase CheR, N-terminal domain"/>
    <property type="match status" value="1"/>
</dbReference>
<keyword evidence="17" id="KW-1185">Reference proteome</keyword>